<evidence type="ECO:0000256" key="3">
    <source>
        <dbReference type="ARBA" id="ARBA00023027"/>
    </source>
</evidence>
<accession>A0A3G3K3V3</accession>
<dbReference type="CDD" id="cd05233">
    <property type="entry name" value="SDR_c"/>
    <property type="match status" value="1"/>
</dbReference>
<dbReference type="Pfam" id="PF13561">
    <property type="entry name" value="adh_short_C2"/>
    <property type="match status" value="1"/>
</dbReference>
<dbReference type="RefSeq" id="WP_123043316.1">
    <property type="nucleotide sequence ID" value="NZ_CP033433.1"/>
</dbReference>
<evidence type="ECO:0000313" key="6">
    <source>
        <dbReference type="Proteomes" id="UP000269097"/>
    </source>
</evidence>
<keyword evidence="6" id="KW-1185">Reference proteome</keyword>
<dbReference type="PANTHER" id="PTHR24321">
    <property type="entry name" value="DEHYDROGENASES, SHORT CHAIN"/>
    <property type="match status" value="1"/>
</dbReference>
<dbReference type="EMBL" id="CP033433">
    <property type="protein sequence ID" value="AYQ75235.1"/>
    <property type="molecule type" value="Genomic_DNA"/>
</dbReference>
<dbReference type="InterPro" id="IPR020904">
    <property type="entry name" value="Sc_DH/Rdtase_CS"/>
</dbReference>
<organism evidence="5 6">
    <name type="scientific">Cohnella candidum</name>
    <dbReference type="NCBI Taxonomy" id="2674991"/>
    <lineage>
        <taxon>Bacteria</taxon>
        <taxon>Bacillati</taxon>
        <taxon>Bacillota</taxon>
        <taxon>Bacilli</taxon>
        <taxon>Bacillales</taxon>
        <taxon>Paenibacillaceae</taxon>
        <taxon>Cohnella</taxon>
    </lineage>
</organism>
<name>A0A3G3K3V3_9BACL</name>
<gene>
    <name evidence="5" type="ORF">EAV92_23425</name>
</gene>
<dbReference type="SMART" id="SM00822">
    <property type="entry name" value="PKS_KR"/>
    <property type="match status" value="1"/>
</dbReference>
<sequence length="261" mass="27504">MEFANRTVIVTGGGSGIGEACAELFAERGASVVIADRNEAEGTRAADRINAELPAVTAGGPPRASAIRTDVSRDMEVAALVEQTLWTYGRIDVLVNNAAVIWPRFLEEIGESDFDRVISVNLKGVFLMIKHAIPHLRRTRGAIVNLASLNGLVGQRQNPVYAAAKGGVIAMSKSLALDYAADGVRINCVCPAGVMTPLLEEWTRQQEDPAATVQALNDMHPLGRPATPEEIAQAVAYLAGARSGFVTGVALPVDGGASLGY</sequence>
<protein>
    <submittedName>
        <fullName evidence="5">SDR family oxidoreductase</fullName>
    </submittedName>
</protein>
<evidence type="ECO:0000259" key="4">
    <source>
        <dbReference type="SMART" id="SM00822"/>
    </source>
</evidence>
<dbReference type="InterPro" id="IPR057326">
    <property type="entry name" value="KR_dom"/>
</dbReference>
<dbReference type="PROSITE" id="PS00061">
    <property type="entry name" value="ADH_SHORT"/>
    <property type="match status" value="1"/>
</dbReference>
<dbReference type="SUPFAM" id="SSF51735">
    <property type="entry name" value="NAD(P)-binding Rossmann-fold domains"/>
    <property type="match status" value="1"/>
</dbReference>
<keyword evidence="2" id="KW-0560">Oxidoreductase</keyword>
<dbReference type="KEGG" id="coh:EAV92_23425"/>
<feature type="domain" description="Ketoreductase" evidence="4">
    <location>
        <begin position="6"/>
        <end position="202"/>
    </location>
</feature>
<dbReference type="PRINTS" id="PR00081">
    <property type="entry name" value="GDHRDH"/>
</dbReference>
<dbReference type="FunFam" id="3.40.50.720:FF:000084">
    <property type="entry name" value="Short-chain dehydrogenase reductase"/>
    <property type="match status" value="1"/>
</dbReference>
<evidence type="ECO:0000313" key="5">
    <source>
        <dbReference type="EMBL" id="AYQ75235.1"/>
    </source>
</evidence>
<proteinExistence type="inferred from homology"/>
<dbReference type="Proteomes" id="UP000269097">
    <property type="component" value="Chromosome"/>
</dbReference>
<keyword evidence="3" id="KW-0520">NAD</keyword>
<comment type="similarity">
    <text evidence="1">Belongs to the short-chain dehydrogenases/reductases (SDR) family.</text>
</comment>
<dbReference type="PANTHER" id="PTHR24321:SF8">
    <property type="entry name" value="ESTRADIOL 17-BETA-DEHYDROGENASE 8-RELATED"/>
    <property type="match status" value="1"/>
</dbReference>
<reference evidence="5 6" key="1">
    <citation type="submission" date="2018-10" db="EMBL/GenBank/DDBJ databases">
        <title>Genome Sequence of Cohnella sp.</title>
        <authorList>
            <person name="Srinivasan S."/>
            <person name="Kim M.K."/>
        </authorList>
    </citation>
    <scope>NUCLEOTIDE SEQUENCE [LARGE SCALE GENOMIC DNA]</scope>
    <source>
        <strain evidence="5 6">18JY8-7</strain>
    </source>
</reference>
<dbReference type="AlphaFoldDB" id="A0A3G3K3V3"/>
<dbReference type="GO" id="GO:0008206">
    <property type="term" value="P:bile acid metabolic process"/>
    <property type="evidence" value="ECO:0007669"/>
    <property type="project" value="UniProtKB-ARBA"/>
</dbReference>
<evidence type="ECO:0000256" key="2">
    <source>
        <dbReference type="ARBA" id="ARBA00023002"/>
    </source>
</evidence>
<dbReference type="Gene3D" id="3.40.50.720">
    <property type="entry name" value="NAD(P)-binding Rossmann-like Domain"/>
    <property type="match status" value="1"/>
</dbReference>
<dbReference type="InterPro" id="IPR036291">
    <property type="entry name" value="NAD(P)-bd_dom_sf"/>
</dbReference>
<evidence type="ECO:0000256" key="1">
    <source>
        <dbReference type="ARBA" id="ARBA00006484"/>
    </source>
</evidence>
<dbReference type="NCBIfam" id="NF005559">
    <property type="entry name" value="PRK07231.1"/>
    <property type="match status" value="1"/>
</dbReference>
<dbReference type="InterPro" id="IPR002347">
    <property type="entry name" value="SDR_fam"/>
</dbReference>
<dbReference type="PRINTS" id="PR00080">
    <property type="entry name" value="SDRFAMILY"/>
</dbReference>
<dbReference type="GO" id="GO:0016491">
    <property type="term" value="F:oxidoreductase activity"/>
    <property type="evidence" value="ECO:0007669"/>
    <property type="project" value="UniProtKB-KW"/>
</dbReference>